<dbReference type="CDD" id="cd00840">
    <property type="entry name" value="MPP_Mre11_N"/>
    <property type="match status" value="1"/>
</dbReference>
<evidence type="ECO:0000259" key="9">
    <source>
        <dbReference type="Pfam" id="PF12320"/>
    </source>
</evidence>
<protein>
    <recommendedName>
        <fullName evidence="3 7">Nuclease SbcCD subunit D</fullName>
    </recommendedName>
</protein>
<keyword evidence="7" id="KW-0233">DNA recombination</keyword>
<dbReference type="NCBIfam" id="TIGR00619">
    <property type="entry name" value="sbcd"/>
    <property type="match status" value="1"/>
</dbReference>
<evidence type="ECO:0000313" key="10">
    <source>
        <dbReference type="EMBL" id="ADF53197.1"/>
    </source>
</evidence>
<dbReference type="GO" id="GO:0006260">
    <property type="term" value="P:DNA replication"/>
    <property type="evidence" value="ECO:0007669"/>
    <property type="project" value="UniProtKB-KW"/>
</dbReference>
<dbReference type="eggNOG" id="COG0420">
    <property type="taxonomic scope" value="Bacteria"/>
</dbReference>
<comment type="similarity">
    <text evidence="1 7">Belongs to the SbcD family.</text>
</comment>
<evidence type="ECO:0000259" key="8">
    <source>
        <dbReference type="Pfam" id="PF00149"/>
    </source>
</evidence>
<keyword evidence="7" id="KW-0235">DNA replication</keyword>
<evidence type="ECO:0000313" key="11">
    <source>
        <dbReference type="Proteomes" id="UP000001654"/>
    </source>
</evidence>
<feature type="domain" description="Calcineurin-like phosphoesterase" evidence="8">
    <location>
        <begin position="14"/>
        <end position="241"/>
    </location>
</feature>
<comment type="function">
    <text evidence="7">SbcCD cleaves DNA hairpin structures. These structures can inhibit DNA replication and are intermediates in certain DNA recombination reactions. The complex acts as a 3'-&gt;5' double strand exonuclease that can open hairpins. It also has a 5' single-strand endonuclease activity.</text>
</comment>
<dbReference type="InterPro" id="IPR004843">
    <property type="entry name" value="Calcineurin-like_PHP"/>
</dbReference>
<organism evidence="10 11">
    <name type="scientific">Zunongwangia profunda (strain DSM 18752 / CCTCC AB 206139 / SM-A87)</name>
    <name type="common">Wangia profunda</name>
    <dbReference type="NCBI Taxonomy" id="655815"/>
    <lineage>
        <taxon>Bacteria</taxon>
        <taxon>Pseudomonadati</taxon>
        <taxon>Bacteroidota</taxon>
        <taxon>Flavobacteriia</taxon>
        <taxon>Flavobacteriales</taxon>
        <taxon>Flavobacteriaceae</taxon>
        <taxon>Zunongwangia</taxon>
    </lineage>
</organism>
<dbReference type="InterPro" id="IPR004593">
    <property type="entry name" value="SbcD"/>
</dbReference>
<keyword evidence="5 7" id="KW-0378">Hydrolase</keyword>
<feature type="domain" description="Nuclease SbcCD subunit D C-terminal" evidence="9">
    <location>
        <begin position="290"/>
        <end position="388"/>
    </location>
</feature>
<evidence type="ECO:0000256" key="6">
    <source>
        <dbReference type="ARBA" id="ARBA00022839"/>
    </source>
</evidence>
<dbReference type="InterPro" id="IPR041796">
    <property type="entry name" value="Mre11_N"/>
</dbReference>
<dbReference type="InterPro" id="IPR029052">
    <property type="entry name" value="Metallo-depent_PP-like"/>
</dbReference>
<keyword evidence="7" id="KW-0255">Endonuclease</keyword>
<dbReference type="EMBL" id="CP001650">
    <property type="protein sequence ID" value="ADF53197.1"/>
    <property type="molecule type" value="Genomic_DNA"/>
</dbReference>
<dbReference type="GO" id="GO:0008408">
    <property type="term" value="F:3'-5' exonuclease activity"/>
    <property type="evidence" value="ECO:0007669"/>
    <property type="project" value="InterPro"/>
</dbReference>
<keyword evidence="4 7" id="KW-0540">Nuclease</keyword>
<dbReference type="GO" id="GO:0004519">
    <property type="term" value="F:endonuclease activity"/>
    <property type="evidence" value="ECO:0007669"/>
    <property type="project" value="UniProtKB-KW"/>
</dbReference>
<dbReference type="GO" id="GO:0006310">
    <property type="term" value="P:DNA recombination"/>
    <property type="evidence" value="ECO:0007669"/>
    <property type="project" value="UniProtKB-KW"/>
</dbReference>
<dbReference type="InterPro" id="IPR050535">
    <property type="entry name" value="DNA_Repair-Maintenance_Comp"/>
</dbReference>
<comment type="subunit">
    <text evidence="2 7">Heterodimer of SbcC and SbcD.</text>
</comment>
<dbReference type="InterPro" id="IPR026843">
    <property type="entry name" value="SbcD_C"/>
</dbReference>
<evidence type="ECO:0000256" key="2">
    <source>
        <dbReference type="ARBA" id="ARBA00011322"/>
    </source>
</evidence>
<dbReference type="PANTHER" id="PTHR30337">
    <property type="entry name" value="COMPONENT OF ATP-DEPENDENT DSDNA EXONUCLEASE"/>
    <property type="match status" value="1"/>
</dbReference>
<dbReference type="SUPFAM" id="SSF56300">
    <property type="entry name" value="Metallo-dependent phosphatases"/>
    <property type="match status" value="1"/>
</dbReference>
<dbReference type="KEGG" id="zpr:ZPR_2877"/>
<name>D5BGL6_ZUNPS</name>
<dbReference type="Proteomes" id="UP000001654">
    <property type="component" value="Chromosome"/>
</dbReference>
<keyword evidence="6 7" id="KW-0269">Exonuclease</keyword>
<evidence type="ECO:0000256" key="7">
    <source>
        <dbReference type="RuleBase" id="RU363069"/>
    </source>
</evidence>
<proteinExistence type="inferred from homology"/>
<reference evidence="10 11" key="1">
    <citation type="journal article" date="2010" name="BMC Genomics">
        <title>The complete genome of Zunongwangia profunda SM-A87 reveals its adaptation to the deep-sea environment and ecological role in sedimentary organic nitrogen degradation.</title>
        <authorList>
            <person name="Qin Q.L."/>
            <person name="Zhang X.Y."/>
            <person name="Wang X.M."/>
            <person name="Liu G.M."/>
            <person name="Chen X.L."/>
            <person name="Xie B.B."/>
            <person name="Dang H.Y."/>
            <person name="Zhou B.C."/>
            <person name="Yu J."/>
            <person name="Zhang Y.Z."/>
        </authorList>
    </citation>
    <scope>NUCLEOTIDE SEQUENCE [LARGE SCALE GENOMIC DNA]</scope>
    <source>
        <strain evidence="11">DSM 18752 / CCTCC AB 206139 / SM-A87</strain>
    </source>
</reference>
<dbReference type="Pfam" id="PF12320">
    <property type="entry name" value="SbcD_C"/>
    <property type="match status" value="1"/>
</dbReference>
<keyword evidence="11" id="KW-1185">Reference proteome</keyword>
<dbReference type="Pfam" id="PF00149">
    <property type="entry name" value="Metallophos"/>
    <property type="match status" value="1"/>
</dbReference>
<dbReference type="HOGENOM" id="CLU_038045_2_0_10"/>
<dbReference type="STRING" id="655815.ZPR_2877"/>
<evidence type="ECO:0000256" key="3">
    <source>
        <dbReference type="ARBA" id="ARBA00013365"/>
    </source>
</evidence>
<evidence type="ECO:0000256" key="5">
    <source>
        <dbReference type="ARBA" id="ARBA00022801"/>
    </source>
</evidence>
<dbReference type="PANTHER" id="PTHR30337:SF0">
    <property type="entry name" value="NUCLEASE SBCCD SUBUNIT D"/>
    <property type="match status" value="1"/>
</dbReference>
<dbReference type="Gene3D" id="3.60.21.10">
    <property type="match status" value="1"/>
</dbReference>
<dbReference type="AlphaFoldDB" id="D5BGL6"/>
<gene>
    <name evidence="7" type="primary">sbcD</name>
    <name evidence="10" type="ordered locus">ZPR_2877</name>
</gene>
<sequence length="422" mass="48031">MFIHFSSLKQNFSMKILHTADWHIGKKLHKHDLFADFDLFIDWLCKIIQDENIELLLISGDVFDLANPSSDARKQYYQSLIKLQKLDCKIIATGGNHDSPAMLDAPKEILRELDISIIGGLPEKLEESIIPIFNAEQQVELVIAAIPFLRDADLRSANEGITYEDRIEAIRNGIQHTFEKAAEICQNQFPGIPAVAMGHLFAAGIETSESERDIQIGNQAAFNASQFGQFFNYVALGHIHKPQRVSAEVPVFYSGSPIPLSFSERKDDKRILVLDTAISWEPKSITVPNFRKLLKISGDLNEIEFKLNTLENHDHLDYLIEVDLIEEQYDAQKIYALDVLINGFKKPGYEIVKQRAQFKNKLKGTAELYAESQQLEDLKPTDVFAELVSSHDYEETTKNEIWSAFNEILEEIHQSENLDQQA</sequence>
<evidence type="ECO:0000256" key="4">
    <source>
        <dbReference type="ARBA" id="ARBA00022722"/>
    </source>
</evidence>
<accession>D5BGL6</accession>
<evidence type="ECO:0000256" key="1">
    <source>
        <dbReference type="ARBA" id="ARBA00010555"/>
    </source>
</evidence>